<dbReference type="InterPro" id="IPR042100">
    <property type="entry name" value="Bug_dom1"/>
</dbReference>
<dbReference type="PANTHER" id="PTHR42928">
    <property type="entry name" value="TRICARBOXYLATE-BINDING PROTEIN"/>
    <property type="match status" value="1"/>
</dbReference>
<evidence type="ECO:0000313" key="4">
    <source>
        <dbReference type="Proteomes" id="UP000002318"/>
    </source>
</evidence>
<reference evidence="3 4" key="1">
    <citation type="journal article" date="2010" name="Stand. Genomic Sci.">
        <title>Complete genome sequence of Spirochaeta smaragdinae type strain (SEBR 4228).</title>
        <authorList>
            <person name="Mavromatis K."/>
            <person name="Yasawong M."/>
            <person name="Chertkov O."/>
            <person name="Lapidus A."/>
            <person name="Lucas S."/>
            <person name="Nolan M."/>
            <person name="Del Rio T.G."/>
            <person name="Tice H."/>
            <person name="Cheng J.F."/>
            <person name="Pitluck S."/>
            <person name="Liolios K."/>
            <person name="Ivanova N."/>
            <person name="Tapia R."/>
            <person name="Han C."/>
            <person name="Bruce D."/>
            <person name="Goodwin L."/>
            <person name="Pati A."/>
            <person name="Chen A."/>
            <person name="Palaniappan K."/>
            <person name="Land M."/>
            <person name="Hauser L."/>
            <person name="Chang Y.J."/>
            <person name="Jeffries C.D."/>
            <person name="Detter J.C."/>
            <person name="Rohde M."/>
            <person name="Brambilla E."/>
            <person name="Spring S."/>
            <person name="Goker M."/>
            <person name="Sikorski J."/>
            <person name="Woyke T."/>
            <person name="Bristow J."/>
            <person name="Eisen J.A."/>
            <person name="Markowitz V."/>
            <person name="Hugenholtz P."/>
            <person name="Klenk H.P."/>
            <person name="Kyrpides N.C."/>
        </authorList>
    </citation>
    <scope>NUCLEOTIDE SEQUENCE [LARGE SCALE GENOMIC DNA]</scope>
    <source>
        <strain evidence="4">DSM 11293 / JCM 15392 / SEBR 4228</strain>
    </source>
</reference>
<dbReference type="RefSeq" id="WP_013253123.1">
    <property type="nucleotide sequence ID" value="NC_014364.1"/>
</dbReference>
<accession>E1RBC9</accession>
<comment type="similarity">
    <text evidence="1">Belongs to the UPF0065 (bug) family.</text>
</comment>
<dbReference type="KEGG" id="ssm:Spirs_0513"/>
<dbReference type="AlphaFoldDB" id="E1RBC9"/>
<dbReference type="Gene3D" id="3.40.190.150">
    <property type="entry name" value="Bordetella uptake gene, domain 1"/>
    <property type="match status" value="1"/>
</dbReference>
<organism evidence="3 4">
    <name type="scientific">Sediminispirochaeta smaragdinae (strain DSM 11293 / JCM 15392 / SEBR 4228)</name>
    <name type="common">Spirochaeta smaragdinae</name>
    <dbReference type="NCBI Taxonomy" id="573413"/>
    <lineage>
        <taxon>Bacteria</taxon>
        <taxon>Pseudomonadati</taxon>
        <taxon>Spirochaetota</taxon>
        <taxon>Spirochaetia</taxon>
        <taxon>Spirochaetales</taxon>
        <taxon>Spirochaetaceae</taxon>
        <taxon>Sediminispirochaeta</taxon>
    </lineage>
</organism>
<protein>
    <recommendedName>
        <fullName evidence="5">Tripartite tricarboxylate transporter substrate binding protein</fullName>
    </recommendedName>
</protein>
<dbReference type="EMBL" id="CP002116">
    <property type="protein sequence ID" value="ADK79659.1"/>
    <property type="molecule type" value="Genomic_DNA"/>
</dbReference>
<sequence length="323" mass="35182">MKKRLMIVAVFVLCLTSVWANGQKEKGTDDWPSKPIQMIVPFRAGGDSDFNARVYAKYLEDVLGQSIVVVNVDGGGGSIGATEAKNATPDGYTVFLGDVALALNEASSLTDFGYEAFECAGIVGKNSGEYLTVRSDFPADSAPELIALTQEEPNKYKLAANTGATTYYAASVLKKLGAQFNIVNAGSSSERVASLKGGHIDAMFNSMGTIKDYVQNDDFKILGSAASERAQAYPDYPTMKEQGIDLAYDITYVMYFPKGTDPEIAQKFHAACKIVSENPEYAEEIFKAYGQFPYVADIDTSLKLLKEERDKFMAFKDEFSTGK</sequence>
<dbReference type="CDD" id="cd07012">
    <property type="entry name" value="PBP2_Bug_TTT"/>
    <property type="match status" value="1"/>
</dbReference>
<dbReference type="InterPro" id="IPR005064">
    <property type="entry name" value="BUG"/>
</dbReference>
<keyword evidence="2" id="KW-0732">Signal</keyword>
<gene>
    <name evidence="3" type="ordered locus">Spirs_0513</name>
</gene>
<dbReference type="HOGENOM" id="CLU_045683_1_1_12"/>
<keyword evidence="4" id="KW-1185">Reference proteome</keyword>
<dbReference type="PANTHER" id="PTHR42928:SF5">
    <property type="entry name" value="BLR1237 PROTEIN"/>
    <property type="match status" value="1"/>
</dbReference>
<proteinExistence type="inferred from homology"/>
<name>E1RBC9_SEDSS</name>
<dbReference type="PIRSF" id="PIRSF017082">
    <property type="entry name" value="YflP"/>
    <property type="match status" value="1"/>
</dbReference>
<dbReference type="eggNOG" id="COG3181">
    <property type="taxonomic scope" value="Bacteria"/>
</dbReference>
<evidence type="ECO:0008006" key="5">
    <source>
        <dbReference type="Google" id="ProtNLM"/>
    </source>
</evidence>
<dbReference type="Proteomes" id="UP000002318">
    <property type="component" value="Chromosome"/>
</dbReference>
<evidence type="ECO:0000313" key="3">
    <source>
        <dbReference type="EMBL" id="ADK79659.1"/>
    </source>
</evidence>
<evidence type="ECO:0000256" key="2">
    <source>
        <dbReference type="SAM" id="SignalP"/>
    </source>
</evidence>
<evidence type="ECO:0000256" key="1">
    <source>
        <dbReference type="ARBA" id="ARBA00006987"/>
    </source>
</evidence>
<dbReference type="SUPFAM" id="SSF53850">
    <property type="entry name" value="Periplasmic binding protein-like II"/>
    <property type="match status" value="1"/>
</dbReference>
<feature type="signal peptide" evidence="2">
    <location>
        <begin position="1"/>
        <end position="20"/>
    </location>
</feature>
<dbReference type="STRING" id="573413.Spirs_0513"/>
<feature type="chain" id="PRO_5003150715" description="Tripartite tricarboxylate transporter substrate binding protein" evidence="2">
    <location>
        <begin position="21"/>
        <end position="323"/>
    </location>
</feature>
<dbReference type="Gene3D" id="3.40.190.10">
    <property type="entry name" value="Periplasmic binding protein-like II"/>
    <property type="match status" value="1"/>
</dbReference>
<dbReference type="Pfam" id="PF03401">
    <property type="entry name" value="TctC"/>
    <property type="match status" value="1"/>
</dbReference>